<evidence type="ECO:0000313" key="1">
    <source>
        <dbReference type="EMBL" id="KAI3769747.1"/>
    </source>
</evidence>
<protein>
    <submittedName>
        <fullName evidence="1">Uncharacterized protein</fullName>
    </submittedName>
</protein>
<gene>
    <name evidence="1" type="ORF">L6452_00860</name>
</gene>
<sequence>MTKRSVSFLVFLLLLFVLVVSEIEVAEEAPKLCEQKSRTIWFGKCEDKKCNGRCTTWEGAVKGACQVRDAKPNTCYCFYDCPKDKSPPPPPPADGGGSPPPPADGGGSPPPPADGGSPPPPAEGGSPPPPAEGGSPPPPAEGGSPPPPAV</sequence>
<accession>A0ACB9FFB1</accession>
<organism evidence="1 2">
    <name type="scientific">Arctium lappa</name>
    <name type="common">Greater burdock</name>
    <name type="synonym">Lappa major</name>
    <dbReference type="NCBI Taxonomy" id="4217"/>
    <lineage>
        <taxon>Eukaryota</taxon>
        <taxon>Viridiplantae</taxon>
        <taxon>Streptophyta</taxon>
        <taxon>Embryophyta</taxon>
        <taxon>Tracheophyta</taxon>
        <taxon>Spermatophyta</taxon>
        <taxon>Magnoliopsida</taxon>
        <taxon>eudicotyledons</taxon>
        <taxon>Gunneridae</taxon>
        <taxon>Pentapetalae</taxon>
        <taxon>asterids</taxon>
        <taxon>campanulids</taxon>
        <taxon>Asterales</taxon>
        <taxon>Asteraceae</taxon>
        <taxon>Carduoideae</taxon>
        <taxon>Cardueae</taxon>
        <taxon>Arctiinae</taxon>
        <taxon>Arctium</taxon>
    </lineage>
</organism>
<dbReference type="Proteomes" id="UP001055879">
    <property type="component" value="Linkage Group LG01"/>
</dbReference>
<comment type="caution">
    <text evidence="1">The sequence shown here is derived from an EMBL/GenBank/DDBJ whole genome shotgun (WGS) entry which is preliminary data.</text>
</comment>
<name>A0ACB9FFB1_ARCLA</name>
<proteinExistence type="predicted"/>
<keyword evidence="2" id="KW-1185">Reference proteome</keyword>
<evidence type="ECO:0000313" key="2">
    <source>
        <dbReference type="Proteomes" id="UP001055879"/>
    </source>
</evidence>
<reference evidence="2" key="1">
    <citation type="journal article" date="2022" name="Mol. Ecol. Resour.">
        <title>The genomes of chicory, endive, great burdock and yacon provide insights into Asteraceae palaeo-polyploidization history and plant inulin production.</title>
        <authorList>
            <person name="Fan W."/>
            <person name="Wang S."/>
            <person name="Wang H."/>
            <person name="Wang A."/>
            <person name="Jiang F."/>
            <person name="Liu H."/>
            <person name="Zhao H."/>
            <person name="Xu D."/>
            <person name="Zhang Y."/>
        </authorList>
    </citation>
    <scope>NUCLEOTIDE SEQUENCE [LARGE SCALE GENOMIC DNA]</scope>
    <source>
        <strain evidence="2">cv. Niubang</strain>
    </source>
</reference>
<reference evidence="1 2" key="2">
    <citation type="journal article" date="2022" name="Mol. Ecol. Resour.">
        <title>The genomes of chicory, endive, great burdock and yacon provide insights into Asteraceae paleo-polyploidization history and plant inulin production.</title>
        <authorList>
            <person name="Fan W."/>
            <person name="Wang S."/>
            <person name="Wang H."/>
            <person name="Wang A."/>
            <person name="Jiang F."/>
            <person name="Liu H."/>
            <person name="Zhao H."/>
            <person name="Xu D."/>
            <person name="Zhang Y."/>
        </authorList>
    </citation>
    <scope>NUCLEOTIDE SEQUENCE [LARGE SCALE GENOMIC DNA]</scope>
    <source>
        <strain evidence="2">cv. Niubang</strain>
    </source>
</reference>
<dbReference type="EMBL" id="CM042047">
    <property type="protein sequence ID" value="KAI3769747.1"/>
    <property type="molecule type" value="Genomic_DNA"/>
</dbReference>